<dbReference type="Proteomes" id="UP001485043">
    <property type="component" value="Unassembled WGS sequence"/>
</dbReference>
<dbReference type="Gene3D" id="2.60.120.650">
    <property type="entry name" value="Cupin"/>
    <property type="match status" value="1"/>
</dbReference>
<evidence type="ECO:0000256" key="2">
    <source>
        <dbReference type="ARBA" id="ARBA00022723"/>
    </source>
</evidence>
<dbReference type="PANTHER" id="PTHR12549">
    <property type="entry name" value="JMJC DOMAIN-CONTAINING HISTONE DEMETHYLATION PROTEIN"/>
    <property type="match status" value="1"/>
</dbReference>
<dbReference type="GO" id="GO:0046872">
    <property type="term" value="F:metal ion binding"/>
    <property type="evidence" value="ECO:0007669"/>
    <property type="project" value="UniProtKB-KW"/>
</dbReference>
<proteinExistence type="predicted"/>
<feature type="region of interest" description="Disordered" evidence="4">
    <location>
        <begin position="118"/>
        <end position="152"/>
    </location>
</feature>
<dbReference type="EMBL" id="JALJOV010000121">
    <property type="protein sequence ID" value="KAK9866961.1"/>
    <property type="molecule type" value="Genomic_DNA"/>
</dbReference>
<dbReference type="GO" id="GO:0000785">
    <property type="term" value="C:chromatin"/>
    <property type="evidence" value="ECO:0007669"/>
    <property type="project" value="TreeGrafter"/>
</dbReference>
<evidence type="ECO:0000256" key="1">
    <source>
        <dbReference type="ARBA" id="ARBA00004123"/>
    </source>
</evidence>
<dbReference type="SUPFAM" id="SSF51197">
    <property type="entry name" value="Clavaminate synthase-like"/>
    <property type="match status" value="1"/>
</dbReference>
<accession>A0AAW1TD31</accession>
<dbReference type="GO" id="GO:0000118">
    <property type="term" value="C:histone deacetylase complex"/>
    <property type="evidence" value="ECO:0007669"/>
    <property type="project" value="TreeGrafter"/>
</dbReference>
<evidence type="ECO:0000256" key="3">
    <source>
        <dbReference type="ARBA" id="ARBA00023242"/>
    </source>
</evidence>
<evidence type="ECO:0000259" key="5">
    <source>
        <dbReference type="PROSITE" id="PS51184"/>
    </source>
</evidence>
<organism evidence="6 7">
    <name type="scientific">Apatococcus fuscideae</name>
    <dbReference type="NCBI Taxonomy" id="2026836"/>
    <lineage>
        <taxon>Eukaryota</taxon>
        <taxon>Viridiplantae</taxon>
        <taxon>Chlorophyta</taxon>
        <taxon>core chlorophytes</taxon>
        <taxon>Trebouxiophyceae</taxon>
        <taxon>Chlorellales</taxon>
        <taxon>Chlorellaceae</taxon>
        <taxon>Apatococcus</taxon>
    </lineage>
</organism>
<dbReference type="AlphaFoldDB" id="A0AAW1TD31"/>
<dbReference type="PROSITE" id="PS51184">
    <property type="entry name" value="JMJC"/>
    <property type="match status" value="1"/>
</dbReference>
<feature type="domain" description="JmjC" evidence="5">
    <location>
        <begin position="1"/>
        <end position="69"/>
    </location>
</feature>
<dbReference type="GO" id="GO:0032454">
    <property type="term" value="F:histone H3K9 demethylase activity"/>
    <property type="evidence" value="ECO:0007669"/>
    <property type="project" value="InterPro"/>
</dbReference>
<dbReference type="InterPro" id="IPR045109">
    <property type="entry name" value="LSDs-like"/>
</dbReference>
<gene>
    <name evidence="6" type="ORF">WJX84_011408</name>
</gene>
<evidence type="ECO:0000313" key="7">
    <source>
        <dbReference type="Proteomes" id="UP001485043"/>
    </source>
</evidence>
<sequence length="394" mass="42459">MLDSEHLESLWREKGVQPWTVEQHDGEGIFIPAGCPHQVRNLRPATKVAMDFVAPESAGVAQRLREVRRRLCMLEVRNNEGVAVEELEYHDKLQAMCMLQRAVCWALAELTGNKALLPPVLEPTPKKGKATAPRSPSKAAAKRRSGPAGLKHLRNRSSLMALGGRQQNPAQNEALAQPLLQFGLPGLSAKGLAALRATCRAMKAAVDWHTGSLWAEAAEQLLAPPSLPDQSGPHGHAIQQALRIKAATLVNLRQGSPAGVLTVALPPGFQSSMAGDPPELIWAPPYLGVSCHLLLLSSVETRDPIHWEDMRLVYRGPDPATIPFILLVNTLSGATTPIQPSPGCSGPTRAFWLRNGRQLATADTPAMDSLHAGSLCFSLVDAADPYAGYHLEPS</sequence>
<comment type="caution">
    <text evidence="6">The sequence shown here is derived from an EMBL/GenBank/DDBJ whole genome shotgun (WGS) entry which is preliminary data.</text>
</comment>
<evidence type="ECO:0000256" key="4">
    <source>
        <dbReference type="SAM" id="MobiDB-lite"/>
    </source>
</evidence>
<dbReference type="PANTHER" id="PTHR12549:SF38">
    <property type="entry name" value="JMJC DOMAIN-CONTAINING HISTONE DEMETHYLASE 2, ISOFORM A"/>
    <property type="match status" value="1"/>
</dbReference>
<evidence type="ECO:0000313" key="6">
    <source>
        <dbReference type="EMBL" id="KAK9866961.1"/>
    </source>
</evidence>
<keyword evidence="2" id="KW-0479">Metal-binding</keyword>
<dbReference type="Pfam" id="PF02373">
    <property type="entry name" value="JmjC"/>
    <property type="match status" value="1"/>
</dbReference>
<dbReference type="GO" id="GO:0006357">
    <property type="term" value="P:regulation of transcription by RNA polymerase II"/>
    <property type="evidence" value="ECO:0007669"/>
    <property type="project" value="TreeGrafter"/>
</dbReference>
<reference evidence="6 7" key="1">
    <citation type="journal article" date="2024" name="Nat. Commun.">
        <title>Phylogenomics reveals the evolutionary origins of lichenization in chlorophyte algae.</title>
        <authorList>
            <person name="Puginier C."/>
            <person name="Libourel C."/>
            <person name="Otte J."/>
            <person name="Skaloud P."/>
            <person name="Haon M."/>
            <person name="Grisel S."/>
            <person name="Petersen M."/>
            <person name="Berrin J.G."/>
            <person name="Delaux P.M."/>
            <person name="Dal Grande F."/>
            <person name="Keller J."/>
        </authorList>
    </citation>
    <scope>NUCLEOTIDE SEQUENCE [LARGE SCALE GENOMIC DNA]</scope>
    <source>
        <strain evidence="6 7">SAG 2523</strain>
    </source>
</reference>
<dbReference type="GO" id="GO:0003712">
    <property type="term" value="F:transcription coregulator activity"/>
    <property type="evidence" value="ECO:0007669"/>
    <property type="project" value="TreeGrafter"/>
</dbReference>
<keyword evidence="3" id="KW-0539">Nucleus</keyword>
<dbReference type="GO" id="GO:0031490">
    <property type="term" value="F:chromatin DNA binding"/>
    <property type="evidence" value="ECO:0007669"/>
    <property type="project" value="TreeGrafter"/>
</dbReference>
<protein>
    <recommendedName>
        <fullName evidence="5">JmjC domain-containing protein</fullName>
    </recommendedName>
</protein>
<name>A0AAW1TD31_9CHLO</name>
<keyword evidence="7" id="KW-1185">Reference proteome</keyword>
<comment type="subcellular location">
    <subcellularLocation>
        <location evidence="1">Nucleus</location>
    </subcellularLocation>
</comment>
<dbReference type="InterPro" id="IPR003347">
    <property type="entry name" value="JmjC_dom"/>
</dbReference>
<feature type="compositionally biased region" description="Basic residues" evidence="4">
    <location>
        <begin position="140"/>
        <end position="152"/>
    </location>
</feature>